<dbReference type="InterPro" id="IPR036864">
    <property type="entry name" value="Zn2-C6_fun-type_DNA-bd_sf"/>
</dbReference>
<dbReference type="EMBL" id="JAANER010000002">
    <property type="protein sequence ID" value="KAG9194321.1"/>
    <property type="molecule type" value="Genomic_DNA"/>
</dbReference>
<gene>
    <name evidence="6" type="ORF">G6011_04356</name>
</gene>
<evidence type="ECO:0000259" key="5">
    <source>
        <dbReference type="PROSITE" id="PS50048"/>
    </source>
</evidence>
<dbReference type="GO" id="GO:0003677">
    <property type="term" value="F:DNA binding"/>
    <property type="evidence" value="ECO:0007669"/>
    <property type="project" value="InterPro"/>
</dbReference>
<dbReference type="InterPro" id="IPR001138">
    <property type="entry name" value="Zn2Cys6_DnaBD"/>
</dbReference>
<evidence type="ECO:0000313" key="7">
    <source>
        <dbReference type="Proteomes" id="UP001199106"/>
    </source>
</evidence>
<dbReference type="PANTHER" id="PTHR31001">
    <property type="entry name" value="UNCHARACTERIZED TRANSCRIPTIONAL REGULATORY PROTEIN"/>
    <property type="match status" value="1"/>
</dbReference>
<dbReference type="CDD" id="cd12148">
    <property type="entry name" value="fungal_TF_MHR"/>
    <property type="match status" value="1"/>
</dbReference>
<dbReference type="CDD" id="cd00067">
    <property type="entry name" value="GAL4"/>
    <property type="match status" value="1"/>
</dbReference>
<protein>
    <recommendedName>
        <fullName evidence="5">Zn(2)-C6 fungal-type domain-containing protein</fullName>
    </recommendedName>
</protein>
<reference evidence="6" key="1">
    <citation type="submission" date="2021-07" db="EMBL/GenBank/DDBJ databases">
        <title>Genome Resource of American Ginseng Black Spot Pathogen Alternaria panax.</title>
        <authorList>
            <person name="Qiu C."/>
            <person name="Wang W."/>
            <person name="Liu Z."/>
        </authorList>
    </citation>
    <scope>NUCLEOTIDE SEQUENCE</scope>
    <source>
        <strain evidence="6">BNCC115425</strain>
    </source>
</reference>
<sequence length="740" mass="82881">MAEAPFERIDIAQDQFPIAVDTNRRKQQPQQPRQLLSCTKCRERKVKCDRTKPCSACCARGSPRDCHFIAEDGNYAPIQQSYELRKLRAENLRLKERLRACQIPLDDNDAGLEVSPDFLSREGAATSHRRRRAAKQKRFQISQWQDSIYFGSPGLATVISDFTSADASCLPLSYTMPRSSDMFRSSQMYPFPTLFSATPDECFPQLLSCLPAKDELMEYLGASQKRLYQVPAEITKSEIEDFLSDARRNSELYPTTLALLFGFIALGTQHSAWDRGGARWDAKVIEVEMQKGNVYIAAAMQALRLASFTHKPSLSAIQTLLMIGSYLTNTGRMLDAYTLFGTTIRLAHSIGLHRHPKYLNPTPTNEKDCAVRQRVWWHMLHLDEHMSMTLGRPLGISGIGDNPWPIELTTDPVLLRLGEFVNHFTVLARQIMTCDRLTGARIDELTDTMRKLLDTVPETLQFQATWMHPETNLPELNVIATVYFCRAHTYIILLNRQRTEKHTLPAATSIGGEAGASLQAVNRSSSFGFPSETYSAQPVPRGRTLVLASSEALLSAFMFFYHRDPAALIDWNLAQQAFNSCMLLLLNAIEHRTITVGAMKAEQAFVVFKDLYENKVHRLAGLAVEKISSGLQELRSAITQPPGVLPRGQGNVATQCTGHNEATRAMADTVTSHTGMFLLEDSGTQTVTNEAFVPKPWADSRASTRSKEEKQGSSYLSTMYQKETQSSKEPGETSRSVDIM</sequence>
<feature type="compositionally biased region" description="Polar residues" evidence="4">
    <location>
        <begin position="712"/>
        <end position="724"/>
    </location>
</feature>
<evidence type="ECO:0000313" key="6">
    <source>
        <dbReference type="EMBL" id="KAG9194321.1"/>
    </source>
</evidence>
<dbReference type="InterPro" id="IPR007219">
    <property type="entry name" value="XnlR_reg_dom"/>
</dbReference>
<dbReference type="GO" id="GO:0008270">
    <property type="term" value="F:zinc ion binding"/>
    <property type="evidence" value="ECO:0007669"/>
    <property type="project" value="InterPro"/>
</dbReference>
<dbReference type="InterPro" id="IPR050613">
    <property type="entry name" value="Sec_Metabolite_Reg"/>
</dbReference>
<evidence type="ECO:0000256" key="4">
    <source>
        <dbReference type="SAM" id="MobiDB-lite"/>
    </source>
</evidence>
<dbReference type="PROSITE" id="PS00463">
    <property type="entry name" value="ZN2_CY6_FUNGAL_1"/>
    <property type="match status" value="1"/>
</dbReference>
<dbReference type="GO" id="GO:0006351">
    <property type="term" value="P:DNA-templated transcription"/>
    <property type="evidence" value="ECO:0007669"/>
    <property type="project" value="InterPro"/>
</dbReference>
<dbReference type="Pfam" id="PF00172">
    <property type="entry name" value="Zn_clus"/>
    <property type="match status" value="1"/>
</dbReference>
<evidence type="ECO:0000256" key="3">
    <source>
        <dbReference type="ARBA" id="ARBA00023242"/>
    </source>
</evidence>
<dbReference type="GO" id="GO:0000981">
    <property type="term" value="F:DNA-binding transcription factor activity, RNA polymerase II-specific"/>
    <property type="evidence" value="ECO:0007669"/>
    <property type="project" value="InterPro"/>
</dbReference>
<dbReference type="GO" id="GO:0005634">
    <property type="term" value="C:nucleus"/>
    <property type="evidence" value="ECO:0007669"/>
    <property type="project" value="UniProtKB-SubCell"/>
</dbReference>
<dbReference type="SUPFAM" id="SSF57701">
    <property type="entry name" value="Zn2/Cys6 DNA-binding domain"/>
    <property type="match status" value="1"/>
</dbReference>
<dbReference type="PANTHER" id="PTHR31001:SF88">
    <property type="entry name" value="TRANSCRIPTION FACTOR PDR3"/>
    <property type="match status" value="1"/>
</dbReference>
<organism evidence="6 7">
    <name type="scientific">Alternaria panax</name>
    <dbReference type="NCBI Taxonomy" id="48097"/>
    <lineage>
        <taxon>Eukaryota</taxon>
        <taxon>Fungi</taxon>
        <taxon>Dikarya</taxon>
        <taxon>Ascomycota</taxon>
        <taxon>Pezizomycotina</taxon>
        <taxon>Dothideomycetes</taxon>
        <taxon>Pleosporomycetidae</taxon>
        <taxon>Pleosporales</taxon>
        <taxon>Pleosporineae</taxon>
        <taxon>Pleosporaceae</taxon>
        <taxon>Alternaria</taxon>
        <taxon>Alternaria sect. Panax</taxon>
    </lineage>
</organism>
<keyword evidence="3" id="KW-0539">Nucleus</keyword>
<proteinExistence type="predicted"/>
<keyword evidence="7" id="KW-1185">Reference proteome</keyword>
<comment type="caution">
    <text evidence="6">The sequence shown here is derived from an EMBL/GenBank/DDBJ whole genome shotgun (WGS) entry which is preliminary data.</text>
</comment>
<dbReference type="Gene3D" id="4.10.240.10">
    <property type="entry name" value="Zn(2)-C6 fungal-type DNA-binding domain"/>
    <property type="match status" value="1"/>
</dbReference>
<accession>A0AAD4IGC6</accession>
<evidence type="ECO:0000256" key="1">
    <source>
        <dbReference type="ARBA" id="ARBA00004123"/>
    </source>
</evidence>
<evidence type="ECO:0000256" key="2">
    <source>
        <dbReference type="ARBA" id="ARBA00022723"/>
    </source>
</evidence>
<dbReference type="SMART" id="SM00906">
    <property type="entry name" value="Fungal_trans"/>
    <property type="match status" value="1"/>
</dbReference>
<dbReference type="Proteomes" id="UP001199106">
    <property type="component" value="Unassembled WGS sequence"/>
</dbReference>
<feature type="region of interest" description="Disordered" evidence="4">
    <location>
        <begin position="690"/>
        <end position="740"/>
    </location>
</feature>
<dbReference type="SMART" id="SM00066">
    <property type="entry name" value="GAL4"/>
    <property type="match status" value="1"/>
</dbReference>
<name>A0AAD4IGC6_9PLEO</name>
<feature type="domain" description="Zn(2)-C6 fungal-type" evidence="5">
    <location>
        <begin position="37"/>
        <end position="68"/>
    </location>
</feature>
<dbReference type="PROSITE" id="PS50048">
    <property type="entry name" value="ZN2_CY6_FUNGAL_2"/>
    <property type="match status" value="1"/>
</dbReference>
<keyword evidence="2" id="KW-0479">Metal-binding</keyword>
<dbReference type="AlphaFoldDB" id="A0AAD4IGC6"/>
<comment type="subcellular location">
    <subcellularLocation>
        <location evidence="1">Nucleus</location>
    </subcellularLocation>
</comment>
<dbReference type="Pfam" id="PF04082">
    <property type="entry name" value="Fungal_trans"/>
    <property type="match status" value="1"/>
</dbReference>